<dbReference type="Pfam" id="PF01904">
    <property type="entry name" value="DUF72"/>
    <property type="match status" value="1"/>
</dbReference>
<evidence type="ECO:0000313" key="1">
    <source>
        <dbReference type="EMBL" id="SNS24136.1"/>
    </source>
</evidence>
<dbReference type="Proteomes" id="UP000198356">
    <property type="component" value="Unassembled WGS sequence"/>
</dbReference>
<name>A0A239CV81_9BACT</name>
<dbReference type="SUPFAM" id="SSF117396">
    <property type="entry name" value="TM1631-like"/>
    <property type="match status" value="1"/>
</dbReference>
<evidence type="ECO:0000313" key="2">
    <source>
        <dbReference type="Proteomes" id="UP000198356"/>
    </source>
</evidence>
<dbReference type="AlphaFoldDB" id="A0A239CV81"/>
<dbReference type="PANTHER" id="PTHR30348">
    <property type="entry name" value="UNCHARACTERIZED PROTEIN YECE"/>
    <property type="match status" value="1"/>
</dbReference>
<sequence>MPVSSAAKKPEPASLPPAAPDGLFAGTSGWAYATWKPGFYPANVSSKKFLSFYASQMNSVEVNYTFRALPTPKMLAEWLAATGEGFRFSFKAPQRITHFSRLRDCEGQVTDLLTALQPVGDAGRLGPLLFQLPPNFKLDLDRLRGFLSISALKEKKIAFEFRHESWFAPEVFALMTEFGAALCIAESDDLASPEVHTAPAHTCFRLRRNGGYTDAELAEFVAKFADLTDAGREVYAYFKHEDEPTGALNGAALLRMAVAAG</sequence>
<organism evidence="1 2">
    <name type="scientific">Granulicella rosea</name>
    <dbReference type="NCBI Taxonomy" id="474952"/>
    <lineage>
        <taxon>Bacteria</taxon>
        <taxon>Pseudomonadati</taxon>
        <taxon>Acidobacteriota</taxon>
        <taxon>Terriglobia</taxon>
        <taxon>Terriglobales</taxon>
        <taxon>Acidobacteriaceae</taxon>
        <taxon>Granulicella</taxon>
    </lineage>
</organism>
<dbReference type="InterPro" id="IPR002763">
    <property type="entry name" value="DUF72"/>
</dbReference>
<keyword evidence="2" id="KW-1185">Reference proteome</keyword>
<gene>
    <name evidence="1" type="ORF">SAMN05421770_101137</name>
</gene>
<dbReference type="OrthoDB" id="9780310at2"/>
<reference evidence="1 2" key="1">
    <citation type="submission" date="2017-06" db="EMBL/GenBank/DDBJ databases">
        <authorList>
            <person name="Kim H.J."/>
            <person name="Triplett B.A."/>
        </authorList>
    </citation>
    <scope>NUCLEOTIDE SEQUENCE [LARGE SCALE GENOMIC DNA]</scope>
    <source>
        <strain evidence="1 2">DSM 18704</strain>
    </source>
</reference>
<proteinExistence type="predicted"/>
<dbReference type="InterPro" id="IPR036520">
    <property type="entry name" value="UPF0759_sf"/>
</dbReference>
<dbReference type="PANTHER" id="PTHR30348:SF4">
    <property type="entry name" value="DUF72 DOMAIN-CONTAINING PROTEIN"/>
    <property type="match status" value="1"/>
</dbReference>
<dbReference type="RefSeq" id="WP_089406473.1">
    <property type="nucleotide sequence ID" value="NZ_FZOU01000001.1"/>
</dbReference>
<protein>
    <submittedName>
        <fullName evidence="1">Uncharacterized conserved protein YecE, DUF72 family</fullName>
    </submittedName>
</protein>
<accession>A0A239CV81</accession>
<dbReference type="Gene3D" id="3.20.20.410">
    <property type="entry name" value="Protein of unknown function UPF0759"/>
    <property type="match status" value="1"/>
</dbReference>
<dbReference type="EMBL" id="FZOU01000001">
    <property type="protein sequence ID" value="SNS24136.1"/>
    <property type="molecule type" value="Genomic_DNA"/>
</dbReference>